<evidence type="ECO:0000313" key="4">
    <source>
        <dbReference type="Proteomes" id="UP000521199"/>
    </source>
</evidence>
<feature type="domain" description="Activator of Hsp90 ATPase homologue 1/2-like C-terminal" evidence="2">
    <location>
        <begin position="166"/>
        <end position="287"/>
    </location>
</feature>
<proteinExistence type="inferred from homology"/>
<sequence>MTALENDFGSDFKVSPETLFAALTDPDALRAWFAESVDVDARPDGRFRFWGRHTYAVPTRTDATQQLLAFEPPHRLVFTWPMHGETGTVELLLAPGDADTNPGGTRLRAVHRFARAPAIGRAKELVDDLWRLYFGNLQAWLDGGAAISRPDFTDPDPRVTASILIDAPRERVFASFLDPASLDRWIASAAQVEPHVGGRYSYGWNYRIGERDVAGGPSRILELVENEKLVTDWPDWRGDPDMPPQRITWLFASEGSGTRVTLVHEGFTRAADISDYPFGWAFFLGMLPKAFTSDAA</sequence>
<keyword evidence="4" id="KW-1185">Reference proteome</keyword>
<evidence type="ECO:0000259" key="2">
    <source>
        <dbReference type="Pfam" id="PF08327"/>
    </source>
</evidence>
<name>A0A7W8D5J0_9GAMM</name>
<reference evidence="3 4" key="1">
    <citation type="submission" date="2020-08" db="EMBL/GenBank/DDBJ databases">
        <title>Genomic Encyclopedia of Type Strains, Phase IV (KMG-IV): sequencing the most valuable type-strain genomes for metagenomic binning, comparative biology and taxonomic classification.</title>
        <authorList>
            <person name="Goeker M."/>
        </authorList>
    </citation>
    <scope>NUCLEOTIDE SEQUENCE [LARGE SCALE GENOMIC DNA]</scope>
    <source>
        <strain evidence="3 4">DSM 24163</strain>
    </source>
</reference>
<dbReference type="Proteomes" id="UP000521199">
    <property type="component" value="Unassembled WGS sequence"/>
</dbReference>
<organism evidence="3 4">
    <name type="scientific">Chiayiivirga flava</name>
    <dbReference type="NCBI Taxonomy" id="659595"/>
    <lineage>
        <taxon>Bacteria</taxon>
        <taxon>Pseudomonadati</taxon>
        <taxon>Pseudomonadota</taxon>
        <taxon>Gammaproteobacteria</taxon>
        <taxon>Lysobacterales</taxon>
        <taxon>Lysobacteraceae</taxon>
        <taxon>Chiayiivirga</taxon>
    </lineage>
</organism>
<gene>
    <name evidence="3" type="ORF">HNQ52_001456</name>
</gene>
<dbReference type="EMBL" id="JACHHP010000002">
    <property type="protein sequence ID" value="MBB5207927.1"/>
    <property type="molecule type" value="Genomic_DNA"/>
</dbReference>
<dbReference type="CDD" id="cd07814">
    <property type="entry name" value="SRPBCC_CalC_Aha1-like"/>
    <property type="match status" value="1"/>
</dbReference>
<comment type="caution">
    <text evidence="3">The sequence shown here is derived from an EMBL/GenBank/DDBJ whole genome shotgun (WGS) entry which is preliminary data.</text>
</comment>
<feature type="domain" description="Activator of Hsp90 ATPase homologue 1/2-like C-terminal" evidence="2">
    <location>
        <begin position="13"/>
        <end position="141"/>
    </location>
</feature>
<dbReference type="Gene3D" id="3.30.530.20">
    <property type="match status" value="2"/>
</dbReference>
<dbReference type="InterPro" id="IPR013538">
    <property type="entry name" value="ASHA1/2-like_C"/>
</dbReference>
<dbReference type="InterPro" id="IPR023393">
    <property type="entry name" value="START-like_dom_sf"/>
</dbReference>
<accession>A0A7W8D5J0</accession>
<dbReference type="RefSeq" id="WP_183960437.1">
    <property type="nucleotide sequence ID" value="NZ_JACHHP010000002.1"/>
</dbReference>
<evidence type="ECO:0000256" key="1">
    <source>
        <dbReference type="ARBA" id="ARBA00006817"/>
    </source>
</evidence>
<protein>
    <submittedName>
        <fullName evidence="3">Uncharacterized protein YndB with AHSA1/START domain</fullName>
    </submittedName>
</protein>
<comment type="similarity">
    <text evidence="1">Belongs to the AHA1 family.</text>
</comment>
<dbReference type="Pfam" id="PF08327">
    <property type="entry name" value="AHSA1"/>
    <property type="match status" value="2"/>
</dbReference>
<evidence type="ECO:0000313" key="3">
    <source>
        <dbReference type="EMBL" id="MBB5207927.1"/>
    </source>
</evidence>
<dbReference type="SUPFAM" id="SSF55961">
    <property type="entry name" value="Bet v1-like"/>
    <property type="match status" value="2"/>
</dbReference>
<dbReference type="AlphaFoldDB" id="A0A7W8D5J0"/>